<dbReference type="AlphaFoldDB" id="J9FY36"/>
<gene>
    <name evidence="1" type="ORF">EVA_17426</name>
</gene>
<sequence length="47" mass="5458">TQLDTEDEKYLPHSLGNMRRIEIHEYPSLKYTLQKITPATTVTGVIR</sequence>
<organism evidence="1">
    <name type="scientific">gut metagenome</name>
    <dbReference type="NCBI Taxonomy" id="749906"/>
    <lineage>
        <taxon>unclassified sequences</taxon>
        <taxon>metagenomes</taxon>
        <taxon>organismal metagenomes</taxon>
    </lineage>
</organism>
<protein>
    <submittedName>
        <fullName evidence="1">Uncharacterized protein</fullName>
    </submittedName>
</protein>
<feature type="non-terminal residue" evidence="1">
    <location>
        <position position="1"/>
    </location>
</feature>
<name>J9FY36_9ZZZZ</name>
<dbReference type="EMBL" id="AMCI01006360">
    <property type="protein sequence ID" value="EJW94462.1"/>
    <property type="molecule type" value="Genomic_DNA"/>
</dbReference>
<comment type="caution">
    <text evidence="1">The sequence shown here is derived from an EMBL/GenBank/DDBJ whole genome shotgun (WGS) entry which is preliminary data.</text>
</comment>
<reference evidence="1" key="1">
    <citation type="journal article" date="2012" name="PLoS ONE">
        <title>Gene sets for utilization of primary and secondary nutrition supplies in the distal gut of endangered iberian lynx.</title>
        <authorList>
            <person name="Alcaide M."/>
            <person name="Messina E."/>
            <person name="Richter M."/>
            <person name="Bargiela R."/>
            <person name="Peplies J."/>
            <person name="Huws S.A."/>
            <person name="Newbold C.J."/>
            <person name="Golyshin P.N."/>
            <person name="Simon M.A."/>
            <person name="Lopez G."/>
            <person name="Yakimov M.M."/>
            <person name="Ferrer M."/>
        </authorList>
    </citation>
    <scope>NUCLEOTIDE SEQUENCE</scope>
</reference>
<accession>J9FY36</accession>
<proteinExistence type="predicted"/>
<evidence type="ECO:0000313" key="1">
    <source>
        <dbReference type="EMBL" id="EJW94462.1"/>
    </source>
</evidence>